<evidence type="ECO:0000313" key="2">
    <source>
        <dbReference type="EMBL" id="AOR23691.1"/>
    </source>
</evidence>
<keyword evidence="1" id="KW-1133">Transmembrane helix</keyword>
<keyword evidence="1" id="KW-0812">Transmembrane</keyword>
<sequence>MYFIPGFLISAVTFPGVIVHELAHQIFCRLMKVPVYEVKYFQLSNPCGYVMHEPVDNPLKSFFISIGPFLINTILGMFIMLPASIEIFEFKNNHSFLNLFLAWIGISILMHAFPSKGDAKSMIESILKNKEVSIVVKILVTPVIGLIYIGAYGSIIWLDLIYAMAISVLLPKILVQIF</sequence>
<dbReference type="EMBL" id="CP017253">
    <property type="protein sequence ID" value="AOR23691.1"/>
    <property type="molecule type" value="Genomic_DNA"/>
</dbReference>
<protein>
    <recommendedName>
        <fullName evidence="4">DUF3267 domain-containing protein</fullName>
    </recommendedName>
</protein>
<feature type="transmembrane region" description="Helical" evidence="1">
    <location>
        <begin position="61"/>
        <end position="83"/>
    </location>
</feature>
<accession>A0A1D7XK20</accession>
<reference evidence="3" key="1">
    <citation type="submission" date="2016-09" db="EMBL/GenBank/DDBJ databases">
        <title>Genomics of Clostridium taeniosporum, an organism which forms endospores with ribbon-like appendages.</title>
        <authorList>
            <person name="Walker J.R."/>
        </authorList>
    </citation>
    <scope>NUCLEOTIDE SEQUENCE [LARGE SCALE GENOMIC DNA]</scope>
    <source>
        <strain evidence="3">1/k</strain>
    </source>
</reference>
<evidence type="ECO:0008006" key="4">
    <source>
        <dbReference type="Google" id="ProtNLM"/>
    </source>
</evidence>
<feature type="transmembrane region" description="Helical" evidence="1">
    <location>
        <begin position="6"/>
        <end position="23"/>
    </location>
</feature>
<dbReference type="KEGG" id="ctae:BGI42_08075"/>
<gene>
    <name evidence="2" type="ORF">BGI42_08075</name>
</gene>
<keyword evidence="1" id="KW-0472">Membrane</keyword>
<evidence type="ECO:0000313" key="3">
    <source>
        <dbReference type="Proteomes" id="UP000094652"/>
    </source>
</evidence>
<dbReference type="AlphaFoldDB" id="A0A1D7XK20"/>
<proteinExistence type="predicted"/>
<evidence type="ECO:0000256" key="1">
    <source>
        <dbReference type="SAM" id="Phobius"/>
    </source>
</evidence>
<organism evidence="2 3">
    <name type="scientific">Clostridium taeniosporum</name>
    <dbReference type="NCBI Taxonomy" id="394958"/>
    <lineage>
        <taxon>Bacteria</taxon>
        <taxon>Bacillati</taxon>
        <taxon>Bacillota</taxon>
        <taxon>Clostridia</taxon>
        <taxon>Eubacteriales</taxon>
        <taxon>Clostridiaceae</taxon>
        <taxon>Clostridium</taxon>
    </lineage>
</organism>
<dbReference type="OrthoDB" id="258743at2"/>
<dbReference type="RefSeq" id="WP_069679841.1">
    <property type="nucleotide sequence ID" value="NZ_CP017253.2"/>
</dbReference>
<keyword evidence="3" id="KW-1185">Reference proteome</keyword>
<feature type="transmembrane region" description="Helical" evidence="1">
    <location>
        <begin position="95"/>
        <end position="113"/>
    </location>
</feature>
<feature type="transmembrane region" description="Helical" evidence="1">
    <location>
        <begin position="134"/>
        <end position="151"/>
    </location>
</feature>
<name>A0A1D7XK20_9CLOT</name>
<dbReference type="Proteomes" id="UP000094652">
    <property type="component" value="Chromosome"/>
</dbReference>